<protein>
    <submittedName>
        <fullName evidence="1">Uncharacterized protein</fullName>
    </submittedName>
</protein>
<dbReference type="EMBL" id="CM037615">
    <property type="protein sequence ID" value="KAH8014669.1"/>
    <property type="molecule type" value="Genomic_DNA"/>
</dbReference>
<reference evidence="1" key="1">
    <citation type="submission" date="2021-08" db="EMBL/GenBank/DDBJ databases">
        <title>The first chromosome-level gecko genome reveals the dynamic sex chromosomes of Neotropical dwarf geckos (Sphaerodactylidae: Sphaerodactylus).</title>
        <authorList>
            <person name="Pinto B.J."/>
            <person name="Keating S.E."/>
            <person name="Gamble T."/>
        </authorList>
    </citation>
    <scope>NUCLEOTIDE SEQUENCE</scope>
    <source>
        <strain evidence="1">TG3544</strain>
    </source>
</reference>
<keyword evidence="2" id="KW-1185">Reference proteome</keyword>
<proteinExistence type="predicted"/>
<evidence type="ECO:0000313" key="1">
    <source>
        <dbReference type="EMBL" id="KAH8014669.1"/>
    </source>
</evidence>
<organism evidence="1 2">
    <name type="scientific">Sphaerodactylus townsendi</name>
    <dbReference type="NCBI Taxonomy" id="933632"/>
    <lineage>
        <taxon>Eukaryota</taxon>
        <taxon>Metazoa</taxon>
        <taxon>Chordata</taxon>
        <taxon>Craniata</taxon>
        <taxon>Vertebrata</taxon>
        <taxon>Euteleostomi</taxon>
        <taxon>Lepidosauria</taxon>
        <taxon>Squamata</taxon>
        <taxon>Bifurcata</taxon>
        <taxon>Gekkota</taxon>
        <taxon>Sphaerodactylidae</taxon>
        <taxon>Sphaerodactylus</taxon>
    </lineage>
</organism>
<dbReference type="Proteomes" id="UP000827872">
    <property type="component" value="Linkage Group LG02"/>
</dbReference>
<evidence type="ECO:0000313" key="2">
    <source>
        <dbReference type="Proteomes" id="UP000827872"/>
    </source>
</evidence>
<gene>
    <name evidence="1" type="ORF">K3G42_030895</name>
</gene>
<accession>A0ACB8G4U7</accession>
<sequence>MSQFQKRERIQSKEKSHFQLEEGSEQNRRQVGFLQLFQLSNFFEEAGNLMQPTSAIPCSPLFSQLAFLLYRCFSVARIASIICMQTISEGHKGSLKKQHFSHSFVGNCSCCSLSVAATSFFFTI</sequence>
<comment type="caution">
    <text evidence="1">The sequence shown here is derived from an EMBL/GenBank/DDBJ whole genome shotgun (WGS) entry which is preliminary data.</text>
</comment>
<name>A0ACB8G4U7_9SAUR</name>